<accession>A0A177BVC4</accession>
<gene>
    <name evidence="2" type="ORF">CC84DRAFT_1233650</name>
</gene>
<dbReference type="EMBL" id="KV441563">
    <property type="protein sequence ID" value="OAF99105.1"/>
    <property type="molecule type" value="Genomic_DNA"/>
</dbReference>
<feature type="region of interest" description="Disordered" evidence="1">
    <location>
        <begin position="1"/>
        <end position="36"/>
    </location>
</feature>
<reference evidence="2 3" key="1">
    <citation type="submission" date="2016-05" db="EMBL/GenBank/DDBJ databases">
        <title>Comparative analysis of secretome profiles of manganese(II)-oxidizing ascomycete fungi.</title>
        <authorList>
            <consortium name="DOE Joint Genome Institute"/>
            <person name="Zeiner C.A."/>
            <person name="Purvine S.O."/>
            <person name="Zink E.M."/>
            <person name="Wu S."/>
            <person name="Pasa-Tolic L."/>
            <person name="Chaput D.L."/>
            <person name="Haridas S."/>
            <person name="Grigoriev I.V."/>
            <person name="Santelli C.M."/>
            <person name="Hansel C.M."/>
        </authorList>
    </citation>
    <scope>NUCLEOTIDE SEQUENCE [LARGE SCALE GENOMIC DNA]</scope>
    <source>
        <strain evidence="2 3">AP3s5-JAC2a</strain>
    </source>
</reference>
<protein>
    <submittedName>
        <fullName evidence="2">Uncharacterized protein</fullName>
    </submittedName>
</protein>
<proteinExistence type="predicted"/>
<evidence type="ECO:0000313" key="2">
    <source>
        <dbReference type="EMBL" id="OAF99105.1"/>
    </source>
</evidence>
<organism evidence="2 3">
    <name type="scientific">Paraphaeosphaeria sporulosa</name>
    <dbReference type="NCBI Taxonomy" id="1460663"/>
    <lineage>
        <taxon>Eukaryota</taxon>
        <taxon>Fungi</taxon>
        <taxon>Dikarya</taxon>
        <taxon>Ascomycota</taxon>
        <taxon>Pezizomycotina</taxon>
        <taxon>Dothideomycetes</taxon>
        <taxon>Pleosporomycetidae</taxon>
        <taxon>Pleosporales</taxon>
        <taxon>Massarineae</taxon>
        <taxon>Didymosphaeriaceae</taxon>
        <taxon>Paraphaeosphaeria</taxon>
    </lineage>
</organism>
<dbReference type="RefSeq" id="XP_018029471.1">
    <property type="nucleotide sequence ID" value="XM_018183792.1"/>
</dbReference>
<dbReference type="AlphaFoldDB" id="A0A177BVC4"/>
<evidence type="ECO:0000313" key="3">
    <source>
        <dbReference type="Proteomes" id="UP000077069"/>
    </source>
</evidence>
<dbReference type="InParanoid" id="A0A177BVC4"/>
<sequence>MAATVTQPAPNSAAPCLPNTAPAAARDDHAADSDCAPVRGGAGRALPGLHIAIKLPPTSTAGATLRYERPTSVRRGTRGTGAHSPMAGTVWIAIAIAIGLSLQRLPAAGALPASCQPRDRWRRASSRPAAKMHRRHQPLLNIASMQHRRRVGDRLPHHVKLFKPAALYRKITPSVP</sequence>
<dbReference type="GeneID" id="28767278"/>
<keyword evidence="3" id="KW-1185">Reference proteome</keyword>
<name>A0A177BVC4_9PLEO</name>
<feature type="compositionally biased region" description="Polar residues" evidence="1">
    <location>
        <begin position="1"/>
        <end position="10"/>
    </location>
</feature>
<dbReference type="Proteomes" id="UP000077069">
    <property type="component" value="Unassembled WGS sequence"/>
</dbReference>
<evidence type="ECO:0000256" key="1">
    <source>
        <dbReference type="SAM" id="MobiDB-lite"/>
    </source>
</evidence>